<comment type="caution">
    <text evidence="2">The sequence shown here is derived from an EMBL/GenBank/DDBJ whole genome shotgun (WGS) entry which is preliminary data.</text>
</comment>
<feature type="transmembrane region" description="Helical" evidence="1">
    <location>
        <begin position="51"/>
        <end position="69"/>
    </location>
</feature>
<feature type="transmembrane region" description="Helical" evidence="1">
    <location>
        <begin position="18"/>
        <end position="39"/>
    </location>
</feature>
<evidence type="ECO:0000256" key="1">
    <source>
        <dbReference type="SAM" id="Phobius"/>
    </source>
</evidence>
<gene>
    <name evidence="2" type="ORF">C4520_00615</name>
</gene>
<protein>
    <submittedName>
        <fullName evidence="2">Uncharacterized protein</fullName>
    </submittedName>
</protein>
<dbReference type="Proteomes" id="UP000265882">
    <property type="component" value="Unassembled WGS sequence"/>
</dbReference>
<keyword evidence="1" id="KW-0472">Membrane</keyword>
<name>A0A3A4P7D9_ABYX5</name>
<feature type="transmembrane region" description="Helical" evidence="1">
    <location>
        <begin position="124"/>
        <end position="140"/>
    </location>
</feature>
<dbReference type="AlphaFoldDB" id="A0A3A4P7D9"/>
<keyword evidence="1" id="KW-1133">Transmembrane helix</keyword>
<reference evidence="2 3" key="1">
    <citation type="journal article" date="2017" name="ISME J.">
        <title>Energy and carbon metabolisms in a deep terrestrial subsurface fluid microbial community.</title>
        <authorList>
            <person name="Momper L."/>
            <person name="Jungbluth S.P."/>
            <person name="Lee M.D."/>
            <person name="Amend J.P."/>
        </authorList>
    </citation>
    <scope>NUCLEOTIDE SEQUENCE [LARGE SCALE GENOMIC DNA]</scope>
    <source>
        <strain evidence="2">SURF_5</strain>
    </source>
</reference>
<proteinExistence type="predicted"/>
<feature type="transmembrane region" description="Helical" evidence="1">
    <location>
        <begin position="96"/>
        <end position="118"/>
    </location>
</feature>
<organism evidence="2 3">
    <name type="scientific">Abyssobacteria bacterium (strain SURF_5)</name>
    <dbReference type="NCBI Taxonomy" id="2093360"/>
    <lineage>
        <taxon>Bacteria</taxon>
        <taxon>Pseudomonadati</taxon>
        <taxon>Candidatus Hydrogenedentota</taxon>
        <taxon>Candidatus Abyssobacteria</taxon>
    </lineage>
</organism>
<evidence type="ECO:0000313" key="2">
    <source>
        <dbReference type="EMBL" id="RJP26416.1"/>
    </source>
</evidence>
<dbReference type="EMBL" id="QZKU01000008">
    <property type="protein sequence ID" value="RJP26416.1"/>
    <property type="molecule type" value="Genomic_DNA"/>
</dbReference>
<evidence type="ECO:0000313" key="3">
    <source>
        <dbReference type="Proteomes" id="UP000265882"/>
    </source>
</evidence>
<accession>A0A3A4P7D9</accession>
<sequence length="159" mass="17942">MLDPADEAKLSTLAKTLWLSYFSFVAAMPAYAVVVFIVTRGNTPRPLPFPILPLFLMISLIAAAAKFWVQSRFFANEESYRNSPGIDAIIERYTRYFYIMLALSEVPVLLGLIVAFLAMRMGEWWLFLGISILLFATSAPRPGMLRRIAEDHAARHPVT</sequence>
<keyword evidence="1" id="KW-0812">Transmembrane</keyword>